<feature type="non-terminal residue" evidence="5">
    <location>
        <position position="1"/>
    </location>
</feature>
<dbReference type="InterPro" id="IPR002698">
    <property type="entry name" value="FTHF_cligase"/>
</dbReference>
<keyword evidence="4" id="KW-0479">Metal-binding</keyword>
<evidence type="ECO:0000256" key="2">
    <source>
        <dbReference type="ARBA" id="ARBA00022741"/>
    </source>
</evidence>
<dbReference type="GO" id="GO:0030272">
    <property type="term" value="F:5-formyltetrahydrofolate cyclo-ligase activity"/>
    <property type="evidence" value="ECO:0007669"/>
    <property type="project" value="UniProtKB-EC"/>
</dbReference>
<dbReference type="NCBIfam" id="TIGR02727">
    <property type="entry name" value="MTHFS_bact"/>
    <property type="match status" value="1"/>
</dbReference>
<dbReference type="Pfam" id="PF01812">
    <property type="entry name" value="5-FTHF_cyc-lig"/>
    <property type="match status" value="1"/>
</dbReference>
<gene>
    <name evidence="5" type="ORF">HKBW3S42_02132</name>
</gene>
<accession>A0A6V8PNK9</accession>
<evidence type="ECO:0000256" key="1">
    <source>
        <dbReference type="ARBA" id="ARBA00010638"/>
    </source>
</evidence>
<dbReference type="InterPro" id="IPR037171">
    <property type="entry name" value="NagB/RpiA_transferase-like"/>
</dbReference>
<dbReference type="PANTHER" id="PTHR23407">
    <property type="entry name" value="ATPASE INHIBITOR/5-FORMYLTETRAHYDROFOLATE CYCLO-LIGASE"/>
    <property type="match status" value="1"/>
</dbReference>
<dbReference type="InterPro" id="IPR024185">
    <property type="entry name" value="FTHF_cligase-like_sf"/>
</dbReference>
<keyword evidence="5" id="KW-0436">Ligase</keyword>
<dbReference type="SUPFAM" id="SSF100950">
    <property type="entry name" value="NagB/RpiA/CoA transferase-like"/>
    <property type="match status" value="1"/>
</dbReference>
<comment type="cofactor">
    <cofactor evidence="4">
        <name>Mg(2+)</name>
        <dbReference type="ChEBI" id="CHEBI:18420"/>
    </cofactor>
</comment>
<comment type="similarity">
    <text evidence="1 4">Belongs to the 5-formyltetrahydrofolate cyclo-ligase family.</text>
</comment>
<evidence type="ECO:0000256" key="4">
    <source>
        <dbReference type="RuleBase" id="RU361279"/>
    </source>
</evidence>
<evidence type="ECO:0000313" key="5">
    <source>
        <dbReference type="EMBL" id="GFP33793.1"/>
    </source>
</evidence>
<dbReference type="GO" id="GO:0005524">
    <property type="term" value="F:ATP binding"/>
    <property type="evidence" value="ECO:0007669"/>
    <property type="project" value="UniProtKB-KW"/>
</dbReference>
<sequence length="125" mass="14063">QRKKIILPKVDKENNKLKFYEIKDITELAKGYMGILEPSVSEERLTRLDDIVIIIIPGAAFDVSGSRLGYGAGFYDRLLAGMKNKIPVIAPAYEEQIVENISSELHDVKVDKIVTDKRVIECEGK</sequence>
<organism evidence="5 6">
    <name type="scientific">Candidatus Hakubella thermalkaliphila</name>
    <dbReference type="NCBI Taxonomy" id="2754717"/>
    <lineage>
        <taxon>Bacteria</taxon>
        <taxon>Bacillati</taxon>
        <taxon>Actinomycetota</taxon>
        <taxon>Actinomycetota incertae sedis</taxon>
        <taxon>Candidatus Hakubellales</taxon>
        <taxon>Candidatus Hakubellaceae</taxon>
        <taxon>Candidatus Hakubella</taxon>
    </lineage>
</organism>
<comment type="caution">
    <text evidence="5">The sequence shown here is derived from an EMBL/GenBank/DDBJ whole genome shotgun (WGS) entry which is preliminary data.</text>
</comment>
<dbReference type="EMBL" id="BLSA01000724">
    <property type="protein sequence ID" value="GFP33793.1"/>
    <property type="molecule type" value="Genomic_DNA"/>
</dbReference>
<evidence type="ECO:0000256" key="3">
    <source>
        <dbReference type="ARBA" id="ARBA00022840"/>
    </source>
</evidence>
<keyword evidence="3 4" id="KW-0067">ATP-binding</keyword>
<dbReference type="GO" id="GO:0046872">
    <property type="term" value="F:metal ion binding"/>
    <property type="evidence" value="ECO:0007669"/>
    <property type="project" value="UniProtKB-KW"/>
</dbReference>
<dbReference type="Proteomes" id="UP000568877">
    <property type="component" value="Unassembled WGS sequence"/>
</dbReference>
<keyword evidence="4" id="KW-0460">Magnesium</keyword>
<dbReference type="Gene3D" id="3.40.50.10420">
    <property type="entry name" value="NagB/RpiA/CoA transferase-like"/>
    <property type="match status" value="1"/>
</dbReference>
<protein>
    <recommendedName>
        <fullName evidence="4">5-formyltetrahydrofolate cyclo-ligase</fullName>
        <ecNumber evidence="4">6.3.3.2</ecNumber>
    </recommendedName>
</protein>
<proteinExistence type="inferred from homology"/>
<dbReference type="AlphaFoldDB" id="A0A6V8PNK9"/>
<dbReference type="EC" id="6.3.3.2" evidence="4"/>
<evidence type="ECO:0000313" key="6">
    <source>
        <dbReference type="Proteomes" id="UP000568877"/>
    </source>
</evidence>
<comment type="catalytic activity">
    <reaction evidence="4">
        <text>(6S)-5-formyl-5,6,7,8-tetrahydrofolate + ATP = (6R)-5,10-methenyltetrahydrofolate + ADP + phosphate</text>
        <dbReference type="Rhea" id="RHEA:10488"/>
        <dbReference type="ChEBI" id="CHEBI:30616"/>
        <dbReference type="ChEBI" id="CHEBI:43474"/>
        <dbReference type="ChEBI" id="CHEBI:57455"/>
        <dbReference type="ChEBI" id="CHEBI:57457"/>
        <dbReference type="ChEBI" id="CHEBI:456216"/>
        <dbReference type="EC" id="6.3.3.2"/>
    </reaction>
</comment>
<name>A0A6V8PNK9_9ACTN</name>
<reference evidence="5 6" key="1">
    <citation type="journal article" date="2020" name="Front. Microbiol.">
        <title>Single-cell genomics of novel Actinobacteria with the Wood-Ljungdahl pathway discovered in a serpentinizing system.</title>
        <authorList>
            <person name="Merino N."/>
            <person name="Kawai M."/>
            <person name="Boyd E.S."/>
            <person name="Colman D.R."/>
            <person name="McGlynn S.E."/>
            <person name="Nealson K.H."/>
            <person name="Kurokawa K."/>
            <person name="Hongoh Y."/>
        </authorList>
    </citation>
    <scope>NUCLEOTIDE SEQUENCE [LARGE SCALE GENOMIC DNA]</scope>
    <source>
        <strain evidence="5 6">S42</strain>
    </source>
</reference>
<keyword evidence="2 4" id="KW-0547">Nucleotide-binding</keyword>
<dbReference type="GO" id="GO:0035999">
    <property type="term" value="P:tetrahydrofolate interconversion"/>
    <property type="evidence" value="ECO:0007669"/>
    <property type="project" value="TreeGrafter"/>
</dbReference>
<dbReference type="GO" id="GO:0009396">
    <property type="term" value="P:folic acid-containing compound biosynthetic process"/>
    <property type="evidence" value="ECO:0007669"/>
    <property type="project" value="TreeGrafter"/>
</dbReference>
<dbReference type="PANTHER" id="PTHR23407:SF1">
    <property type="entry name" value="5-FORMYLTETRAHYDROFOLATE CYCLO-LIGASE"/>
    <property type="match status" value="1"/>
</dbReference>